<dbReference type="RefSeq" id="WP_141608487.1">
    <property type="nucleotide sequence ID" value="NZ_VIGC02000002.1"/>
</dbReference>
<dbReference type="InterPro" id="IPR018763">
    <property type="entry name" value="DUF2334"/>
</dbReference>
<proteinExistence type="predicted"/>
<dbReference type="Gene3D" id="3.20.20.370">
    <property type="entry name" value="Glycoside hydrolase/deacetylase"/>
    <property type="match status" value="1"/>
</dbReference>
<dbReference type="OrthoDB" id="9806342at2"/>
<dbReference type="PANTHER" id="PTHR10587:SF137">
    <property type="entry name" value="4-DEOXY-4-FORMAMIDO-L-ARABINOSE-PHOSPHOUNDECAPRENOL DEFORMYLASE ARND-RELATED"/>
    <property type="match status" value="1"/>
</dbReference>
<dbReference type="EMBL" id="VIGC01000002">
    <property type="protein sequence ID" value="TQE97760.1"/>
    <property type="molecule type" value="Genomic_DNA"/>
</dbReference>
<comment type="caution">
    <text evidence="1">The sequence shown here is derived from an EMBL/GenBank/DDBJ whole genome shotgun (WGS) entry which is preliminary data.</text>
</comment>
<dbReference type="Pfam" id="PF10096">
    <property type="entry name" value="DUF2334"/>
    <property type="match status" value="1"/>
</dbReference>
<dbReference type="InterPro" id="IPR050248">
    <property type="entry name" value="Polysacc_deacetylase_ArnD"/>
</dbReference>
<accession>A0A540VLY2</accession>
<gene>
    <name evidence="1" type="ORF">FKZ61_02515</name>
</gene>
<name>A0A540VLY2_9CHLR</name>
<evidence type="ECO:0000313" key="1">
    <source>
        <dbReference type="EMBL" id="TQE97760.1"/>
    </source>
</evidence>
<dbReference type="Proteomes" id="UP000317371">
    <property type="component" value="Unassembled WGS sequence"/>
</dbReference>
<reference evidence="1 2" key="1">
    <citation type="submission" date="2019-06" db="EMBL/GenBank/DDBJ databases">
        <title>Genome sequence of Litorilinea aerophila BAA-2444.</title>
        <authorList>
            <person name="Maclea K.S."/>
            <person name="Maurais E.G."/>
            <person name="Iannazzi L.C."/>
        </authorList>
    </citation>
    <scope>NUCLEOTIDE SEQUENCE [LARGE SCALE GENOMIC DNA]</scope>
    <source>
        <strain evidence="1 2">ATCC BAA-2444</strain>
    </source>
</reference>
<dbReference type="PANTHER" id="PTHR10587">
    <property type="entry name" value="GLYCOSYL TRANSFERASE-RELATED"/>
    <property type="match status" value="1"/>
</dbReference>
<organism evidence="1 2">
    <name type="scientific">Litorilinea aerophila</name>
    <dbReference type="NCBI Taxonomy" id="1204385"/>
    <lineage>
        <taxon>Bacteria</taxon>
        <taxon>Bacillati</taxon>
        <taxon>Chloroflexota</taxon>
        <taxon>Caldilineae</taxon>
        <taxon>Caldilineales</taxon>
        <taxon>Caldilineaceae</taxon>
        <taxon>Litorilinea</taxon>
    </lineage>
</organism>
<dbReference type="SUPFAM" id="SSF88713">
    <property type="entry name" value="Glycoside hydrolase/deacetylase"/>
    <property type="match status" value="1"/>
</dbReference>
<sequence length="281" mass="32371">MDETLFVFTNDDPGGQEPERFAELLDFLAAQEVPATFFVIPNAGGVPLDRKPEWLRLLERALAEGHDLQLHGYVHGPFEFGVPPGFMLDIMPERKKQWEHDPEPIVAEHQYALLREKLERGLEIFHRALGLEPTGFRSGCLATCANMYTALADLGFQWSSNQVVNPMGWRYINRDYEAGEPWQPGVPPHPFRHQSGLLEIPMLSEYTWYLEAQDVERHFQLAQRDFDRTRARQGVYVTLSHYYAMTGKWSAGLQVYARLFDHARAQGNVRFTTMSELMNDE</sequence>
<dbReference type="AlphaFoldDB" id="A0A540VLY2"/>
<protein>
    <submittedName>
        <fullName evidence="1">DUF2334 domain-containing protein</fullName>
    </submittedName>
</protein>
<evidence type="ECO:0000313" key="2">
    <source>
        <dbReference type="Proteomes" id="UP000317371"/>
    </source>
</evidence>
<dbReference type="InterPro" id="IPR011330">
    <property type="entry name" value="Glyco_hydro/deAcase_b/a-brl"/>
</dbReference>
<keyword evidence="2" id="KW-1185">Reference proteome</keyword>
<dbReference type="GO" id="GO:0005975">
    <property type="term" value="P:carbohydrate metabolic process"/>
    <property type="evidence" value="ECO:0007669"/>
    <property type="project" value="InterPro"/>
</dbReference>
<dbReference type="InParanoid" id="A0A540VLY2"/>